<keyword evidence="8" id="KW-0378">Hydrolase</keyword>
<comment type="subcellular location">
    <subcellularLocation>
        <location evidence="2">Secreted</location>
    </subcellularLocation>
</comment>
<keyword evidence="7" id="KW-0732">Signal</keyword>
<dbReference type="AlphaFoldDB" id="A0A2T3Z1B9"/>
<evidence type="ECO:0000259" key="11">
    <source>
        <dbReference type="Pfam" id="PF00962"/>
    </source>
</evidence>
<dbReference type="Gene3D" id="3.20.20.140">
    <property type="entry name" value="Metal-dependent hydrolases"/>
    <property type="match status" value="1"/>
</dbReference>
<evidence type="ECO:0000313" key="13">
    <source>
        <dbReference type="Proteomes" id="UP000240493"/>
    </source>
</evidence>
<feature type="domain" description="Adenosine deaminase" evidence="11">
    <location>
        <begin position="282"/>
        <end position="590"/>
    </location>
</feature>
<evidence type="ECO:0000256" key="6">
    <source>
        <dbReference type="ARBA" id="ARBA00022723"/>
    </source>
</evidence>
<protein>
    <recommendedName>
        <fullName evidence="4">adenosine deaminase</fullName>
        <ecNumber evidence="4">3.5.4.4</ecNumber>
    </recommendedName>
</protein>
<comment type="catalytic activity">
    <reaction evidence="9">
        <text>adenosine + H2O + H(+) = inosine + NH4(+)</text>
        <dbReference type="Rhea" id="RHEA:24408"/>
        <dbReference type="ChEBI" id="CHEBI:15377"/>
        <dbReference type="ChEBI" id="CHEBI:15378"/>
        <dbReference type="ChEBI" id="CHEBI:16335"/>
        <dbReference type="ChEBI" id="CHEBI:17596"/>
        <dbReference type="ChEBI" id="CHEBI:28938"/>
        <dbReference type="EC" id="3.5.4.4"/>
    </reaction>
</comment>
<dbReference type="GO" id="GO:0046872">
    <property type="term" value="F:metal ion binding"/>
    <property type="evidence" value="ECO:0007669"/>
    <property type="project" value="UniProtKB-KW"/>
</dbReference>
<proteinExistence type="inferred from homology"/>
<evidence type="ECO:0000256" key="8">
    <source>
        <dbReference type="ARBA" id="ARBA00022801"/>
    </source>
</evidence>
<evidence type="ECO:0000256" key="9">
    <source>
        <dbReference type="ARBA" id="ARBA00047764"/>
    </source>
</evidence>
<dbReference type="GO" id="GO:0005576">
    <property type="term" value="C:extracellular region"/>
    <property type="evidence" value="ECO:0007669"/>
    <property type="project" value="UniProtKB-SubCell"/>
</dbReference>
<dbReference type="Pfam" id="PF00962">
    <property type="entry name" value="A_deaminase"/>
    <property type="match status" value="1"/>
</dbReference>
<dbReference type="InterPro" id="IPR032466">
    <property type="entry name" value="Metal_Hydrolase"/>
</dbReference>
<evidence type="ECO:0000313" key="12">
    <source>
        <dbReference type="EMBL" id="PTB38592.1"/>
    </source>
</evidence>
<keyword evidence="13" id="KW-1185">Reference proteome</keyword>
<dbReference type="PANTHER" id="PTHR11409">
    <property type="entry name" value="ADENOSINE DEAMINASE"/>
    <property type="match status" value="1"/>
</dbReference>
<evidence type="ECO:0000256" key="5">
    <source>
        <dbReference type="ARBA" id="ARBA00022525"/>
    </source>
</evidence>
<dbReference type="Proteomes" id="UP000240493">
    <property type="component" value="Unassembled WGS sequence"/>
</dbReference>
<gene>
    <name evidence="12" type="ORF">M441DRAFT_145181</name>
</gene>
<dbReference type="FunFam" id="3.20.20.140:FF:000017">
    <property type="entry name" value="Adenosine deaminase 2"/>
    <property type="match status" value="1"/>
</dbReference>
<evidence type="ECO:0000256" key="4">
    <source>
        <dbReference type="ARBA" id="ARBA00012784"/>
    </source>
</evidence>
<keyword evidence="5" id="KW-0964">Secreted</keyword>
<dbReference type="PANTHER" id="PTHR11409:SF37">
    <property type="entry name" value="ADENOSINE DEAMINASE DOMAIN-CONTAINING PROTEIN"/>
    <property type="match status" value="1"/>
</dbReference>
<dbReference type="GO" id="GO:0046103">
    <property type="term" value="P:inosine biosynthetic process"/>
    <property type="evidence" value="ECO:0007669"/>
    <property type="project" value="TreeGrafter"/>
</dbReference>
<comment type="similarity">
    <text evidence="3">Belongs to the metallo-dependent hydrolases superfamily. Adenosine and AMP deaminases family. ADGF subfamily.</text>
</comment>
<dbReference type="EMBL" id="KZ679265">
    <property type="protein sequence ID" value="PTB38592.1"/>
    <property type="molecule type" value="Genomic_DNA"/>
</dbReference>
<organism evidence="12 13">
    <name type="scientific">Trichoderma asperellum (strain ATCC 204424 / CBS 433.97 / NBRC 101777)</name>
    <dbReference type="NCBI Taxonomy" id="1042311"/>
    <lineage>
        <taxon>Eukaryota</taxon>
        <taxon>Fungi</taxon>
        <taxon>Dikarya</taxon>
        <taxon>Ascomycota</taxon>
        <taxon>Pezizomycotina</taxon>
        <taxon>Sordariomycetes</taxon>
        <taxon>Hypocreomycetidae</taxon>
        <taxon>Hypocreales</taxon>
        <taxon>Hypocreaceae</taxon>
        <taxon>Trichoderma</taxon>
    </lineage>
</organism>
<comment type="cofactor">
    <cofactor evidence="1">
        <name>Zn(2+)</name>
        <dbReference type="ChEBI" id="CHEBI:29105"/>
    </cofactor>
</comment>
<sequence length="623" mass="71885">MNSAGNHNAKCSRHSDSDCDKAAAREVIKAHDSEIDRRRQGNGDGDRARDGTYGLPLNSNAIGSVLDVADYEKLRAKVVSREDELSFDARYRSRASDMERRVDEIIRRVRKEDEILFSGQVPRKGYHGQLHPRFAGDHFLSNVDLIGETGLFKIASMMPKGAHLHNHFNACLPPYVLLDIAKGMDRMFITSNIPLICKGKGEDKFENFDKCEIQFSIMSPDKEDAGDLFSPRYQSRQTMKFSEFLNRFSTYYTRADVGTDDKTKADKWLLHKLLFQEEEAYDHLQTASGAWEKFNGRTRMMKGLFNYVTAYRSYTRQCLEDFARDNIQYAEIRPTMMASNYIYSDDGSTTIDNEGIMEIIIKEVEDFQRAKAQENKFFGGLKVIYCTPRSMLPEQVKDALDECRRFKKKWPRWIAGYDLVGEEAKGYPIREFIPQLLDFRRKCAEENLDIPFLFHCGETLDLGTETDGNLVDALLLGSKRIGHGFALANHPYIMQQMKAKGICLELCPISNEILGLTPRVNGHTMYQLLANNVHCTVNSDNGALFRSSLSHDFYQVMVGKKSMGLYGWKQLVMWSLEHACLEDEERKDITRHWEMLWREFLINVIEWYEKRERETAVEEKSKM</sequence>
<dbReference type="GO" id="GO:0006154">
    <property type="term" value="P:adenosine catabolic process"/>
    <property type="evidence" value="ECO:0007669"/>
    <property type="project" value="TreeGrafter"/>
</dbReference>
<evidence type="ECO:0000256" key="10">
    <source>
        <dbReference type="SAM" id="MobiDB-lite"/>
    </source>
</evidence>
<dbReference type="InterPro" id="IPR006330">
    <property type="entry name" value="Ado/ade_deaminase"/>
</dbReference>
<name>A0A2T3Z1B9_TRIA4</name>
<evidence type="ECO:0000256" key="3">
    <source>
        <dbReference type="ARBA" id="ARBA00006083"/>
    </source>
</evidence>
<evidence type="ECO:0000256" key="1">
    <source>
        <dbReference type="ARBA" id="ARBA00001947"/>
    </source>
</evidence>
<dbReference type="SUPFAM" id="SSF51556">
    <property type="entry name" value="Metallo-dependent hydrolases"/>
    <property type="match status" value="1"/>
</dbReference>
<dbReference type="OrthoDB" id="7202371at2759"/>
<accession>A0A2T3Z1B9</accession>
<dbReference type="EC" id="3.5.4.4" evidence="4"/>
<dbReference type="GO" id="GO:0004000">
    <property type="term" value="F:adenosine deaminase activity"/>
    <property type="evidence" value="ECO:0007669"/>
    <property type="project" value="TreeGrafter"/>
</dbReference>
<feature type="region of interest" description="Disordered" evidence="10">
    <location>
        <begin position="30"/>
        <end position="53"/>
    </location>
</feature>
<reference evidence="12 13" key="1">
    <citation type="submission" date="2016-07" db="EMBL/GenBank/DDBJ databases">
        <title>Multiple horizontal gene transfer events from other fungi enriched the ability of initially mycotrophic Trichoderma (Ascomycota) to feed on dead plant biomass.</title>
        <authorList>
            <consortium name="DOE Joint Genome Institute"/>
            <person name="Aerts A."/>
            <person name="Atanasova L."/>
            <person name="Chenthamara K."/>
            <person name="Zhang J."/>
            <person name="Grujic M."/>
            <person name="Henrissat B."/>
            <person name="Kuo A."/>
            <person name="Salamov A."/>
            <person name="Lipzen A."/>
            <person name="Labutti K."/>
            <person name="Barry K."/>
            <person name="Miao Y."/>
            <person name="Rahimi M.J."/>
            <person name="Shen Q."/>
            <person name="Grigoriev I.V."/>
            <person name="Kubicek C.P."/>
            <person name="Druzhinina I.S."/>
        </authorList>
    </citation>
    <scope>NUCLEOTIDE SEQUENCE [LARGE SCALE GENOMIC DNA]</scope>
    <source>
        <strain evidence="12 13">CBS 433.97</strain>
    </source>
</reference>
<dbReference type="STRING" id="1042311.A0A2T3Z1B9"/>
<feature type="compositionally biased region" description="Basic and acidic residues" evidence="10">
    <location>
        <begin position="30"/>
        <end position="50"/>
    </location>
</feature>
<keyword evidence="6" id="KW-0479">Metal-binding</keyword>
<dbReference type="InterPro" id="IPR001365">
    <property type="entry name" value="A_deaminase_dom"/>
</dbReference>
<evidence type="ECO:0000256" key="2">
    <source>
        <dbReference type="ARBA" id="ARBA00004613"/>
    </source>
</evidence>
<evidence type="ECO:0000256" key="7">
    <source>
        <dbReference type="ARBA" id="ARBA00022729"/>
    </source>
</evidence>